<proteinExistence type="predicted"/>
<keyword evidence="8" id="KW-0472">Membrane</keyword>
<dbReference type="Pfam" id="PF19443">
    <property type="entry name" value="DAHL"/>
    <property type="match status" value="1"/>
</dbReference>
<dbReference type="InterPro" id="IPR045812">
    <property type="entry name" value="DAHL"/>
</dbReference>
<dbReference type="PRINTS" id="PR00344">
    <property type="entry name" value="BCTRLSENSOR"/>
</dbReference>
<dbReference type="PROSITE" id="PS50109">
    <property type="entry name" value="HIS_KIN"/>
    <property type="match status" value="1"/>
</dbReference>
<gene>
    <name evidence="10" type="ORF">F0185_13305</name>
</gene>
<keyword evidence="11" id="KW-1185">Reference proteome</keyword>
<evidence type="ECO:0000256" key="3">
    <source>
        <dbReference type="ARBA" id="ARBA00022679"/>
    </source>
</evidence>
<dbReference type="InterPro" id="IPR003594">
    <property type="entry name" value="HATPase_dom"/>
</dbReference>
<dbReference type="SMART" id="SM00387">
    <property type="entry name" value="HATPase_c"/>
    <property type="match status" value="1"/>
</dbReference>
<dbReference type="Pfam" id="PF02518">
    <property type="entry name" value="HATPase_c"/>
    <property type="match status" value="1"/>
</dbReference>
<evidence type="ECO:0000256" key="2">
    <source>
        <dbReference type="ARBA" id="ARBA00012438"/>
    </source>
</evidence>
<comment type="caution">
    <text evidence="10">The sequence shown here is derived from an EMBL/GenBank/DDBJ whole genome shotgun (WGS) entry which is preliminary data.</text>
</comment>
<dbReference type="Gene3D" id="3.30.565.10">
    <property type="entry name" value="Histidine kinase-like ATPase, C-terminal domain"/>
    <property type="match status" value="1"/>
</dbReference>
<protein>
    <recommendedName>
        <fullName evidence="2">histidine kinase</fullName>
        <ecNumber evidence="2">2.7.13.3</ecNumber>
    </recommendedName>
</protein>
<dbReference type="PANTHER" id="PTHR43065:SF46">
    <property type="entry name" value="C4-DICARBOXYLATE TRANSPORT SENSOR PROTEIN DCTB"/>
    <property type="match status" value="1"/>
</dbReference>
<dbReference type="GO" id="GO:0016301">
    <property type="term" value="F:kinase activity"/>
    <property type="evidence" value="ECO:0007669"/>
    <property type="project" value="UniProtKB-KW"/>
</dbReference>
<dbReference type="RefSeq" id="WP_167225140.1">
    <property type="nucleotide sequence ID" value="NZ_VUYU01000007.1"/>
</dbReference>
<dbReference type="Gene3D" id="1.10.287.130">
    <property type="match status" value="1"/>
</dbReference>
<evidence type="ECO:0000313" key="11">
    <source>
        <dbReference type="Proteomes" id="UP000785613"/>
    </source>
</evidence>
<feature type="transmembrane region" description="Helical" evidence="8">
    <location>
        <begin position="259"/>
        <end position="281"/>
    </location>
</feature>
<accession>A0ABX0LQ80</accession>
<feature type="domain" description="Histidine kinase" evidence="9">
    <location>
        <begin position="447"/>
        <end position="595"/>
    </location>
</feature>
<sequence>MSAARRPRLAWAPLAGVALGLAAALLFFQFKTRSVDLAAYADDLSLLSQIKQLDAHWELSAMKSRIGLNQTYDPLVDPVHALRALPQQLRMLAARPEMGGAQRAASIAAYQRALQAKIGLVESFKSHNAVLHNSVAFLPQAARDIGSAGARQRRAAALAFEILLATLIHQQGGSAAPAAAIEEALLRLARMRPRLAPDSAQSIDLFAMHVRTVLREHALVGALLERIVRAPTAQRVDAIGAVLGAGQERAVQQLQQYRFYLLLFAAALVALLLYATLRLLLSHATIRRGNEALQHANDHLESRVKLRTAELAEAQQRLIEAARKAGMAEVATNVLHNVGNVLNSVCVSAGLVSQQLRHSRGAGLDKAVALIQAQGAGLGAFLEHDAKGRCLPAYLASLADAIGAERRALLEELDSMVRWLEHVKEIVATQQSYAGASCLVELCRPAELIDEAIGMSAAALAHDQVALGTDFEEVPAALLDRHRVLQILLNLLSNARQAMAATPRPPRPGRAAIAVRLGAAGARALRIEVADHGTGIAAADLTRIFAHGFTTRKDGHGFGLHSCALAAREMGGRLSVHSAGLGCGATFTLFLPTDGQALPEEAST</sequence>
<dbReference type="Proteomes" id="UP000785613">
    <property type="component" value="Unassembled WGS sequence"/>
</dbReference>
<keyword evidence="5 10" id="KW-0418">Kinase</keyword>
<dbReference type="PANTHER" id="PTHR43065">
    <property type="entry name" value="SENSOR HISTIDINE KINASE"/>
    <property type="match status" value="1"/>
</dbReference>
<keyword evidence="8" id="KW-1133">Transmembrane helix</keyword>
<dbReference type="EC" id="2.7.13.3" evidence="2"/>
<reference evidence="10 11" key="1">
    <citation type="submission" date="2019-09" db="EMBL/GenBank/DDBJ databases">
        <title>Taxonomy of Antarctic Massilia spp.: description of Massilia rubra sp. nov., Massilia aquatica sp. nov., Massilia mucilaginosa sp. nov., Massilia frigida sp. nov. isolated from streams, lakes and regoliths.</title>
        <authorList>
            <person name="Holochova P."/>
            <person name="Sedlacek I."/>
            <person name="Kralova S."/>
            <person name="Maslanova I."/>
            <person name="Busse H.-J."/>
            <person name="Stankova E."/>
            <person name="Vrbovska V."/>
            <person name="Kovarovic V."/>
            <person name="Bartak M."/>
            <person name="Svec P."/>
            <person name="Pantucek R."/>
        </authorList>
    </citation>
    <scope>NUCLEOTIDE SEQUENCE [LARGE SCALE GENOMIC DNA]</scope>
    <source>
        <strain evidence="10 11">CCM 8692</strain>
    </source>
</reference>
<evidence type="ECO:0000256" key="1">
    <source>
        <dbReference type="ARBA" id="ARBA00000085"/>
    </source>
</evidence>
<comment type="catalytic activity">
    <reaction evidence="1">
        <text>ATP + protein L-histidine = ADP + protein N-phospho-L-histidine.</text>
        <dbReference type="EC" id="2.7.13.3"/>
    </reaction>
</comment>
<evidence type="ECO:0000259" key="9">
    <source>
        <dbReference type="PROSITE" id="PS50109"/>
    </source>
</evidence>
<name>A0ABX0LQ80_9BURK</name>
<dbReference type="InterPro" id="IPR036890">
    <property type="entry name" value="HATPase_C_sf"/>
</dbReference>
<organism evidence="10 11">
    <name type="scientific">Massilia rubra</name>
    <dbReference type="NCBI Taxonomy" id="2607910"/>
    <lineage>
        <taxon>Bacteria</taxon>
        <taxon>Pseudomonadati</taxon>
        <taxon>Pseudomonadota</taxon>
        <taxon>Betaproteobacteria</taxon>
        <taxon>Burkholderiales</taxon>
        <taxon>Oxalobacteraceae</taxon>
        <taxon>Telluria group</taxon>
        <taxon>Massilia</taxon>
    </lineage>
</organism>
<keyword evidence="8" id="KW-0812">Transmembrane</keyword>
<dbReference type="SUPFAM" id="SSF55874">
    <property type="entry name" value="ATPase domain of HSP90 chaperone/DNA topoisomerase II/histidine kinase"/>
    <property type="match status" value="1"/>
</dbReference>
<keyword evidence="4" id="KW-0547">Nucleotide-binding</keyword>
<evidence type="ECO:0000256" key="8">
    <source>
        <dbReference type="SAM" id="Phobius"/>
    </source>
</evidence>
<evidence type="ECO:0000256" key="6">
    <source>
        <dbReference type="ARBA" id="ARBA00022840"/>
    </source>
</evidence>
<evidence type="ECO:0000256" key="7">
    <source>
        <dbReference type="ARBA" id="ARBA00023012"/>
    </source>
</evidence>
<keyword evidence="6" id="KW-0067">ATP-binding</keyword>
<evidence type="ECO:0000256" key="4">
    <source>
        <dbReference type="ARBA" id="ARBA00022741"/>
    </source>
</evidence>
<evidence type="ECO:0000256" key="5">
    <source>
        <dbReference type="ARBA" id="ARBA00022777"/>
    </source>
</evidence>
<keyword evidence="3" id="KW-0808">Transferase</keyword>
<dbReference type="InterPro" id="IPR005467">
    <property type="entry name" value="His_kinase_dom"/>
</dbReference>
<dbReference type="EMBL" id="VUYU01000007">
    <property type="protein sequence ID" value="NHZ34561.1"/>
    <property type="molecule type" value="Genomic_DNA"/>
</dbReference>
<dbReference type="InterPro" id="IPR004358">
    <property type="entry name" value="Sig_transdc_His_kin-like_C"/>
</dbReference>
<evidence type="ECO:0000313" key="10">
    <source>
        <dbReference type="EMBL" id="NHZ34561.1"/>
    </source>
</evidence>
<keyword evidence="7" id="KW-0902">Two-component regulatory system</keyword>